<dbReference type="InterPro" id="IPR051072">
    <property type="entry name" value="CACNG_subunit"/>
</dbReference>
<keyword evidence="7 14" id="KW-0812">Transmembrane</keyword>
<feature type="transmembrane region" description="Helical" evidence="14">
    <location>
        <begin position="12"/>
        <end position="36"/>
    </location>
</feature>
<evidence type="ECO:0000256" key="13">
    <source>
        <dbReference type="ARBA" id="ARBA00023303"/>
    </source>
</evidence>
<dbReference type="GO" id="GO:0098970">
    <property type="term" value="P:postsynaptic neurotransmitter receptor diffusion trapping"/>
    <property type="evidence" value="ECO:0007669"/>
    <property type="project" value="TreeGrafter"/>
</dbReference>
<feature type="transmembrane region" description="Helical" evidence="14">
    <location>
        <begin position="179"/>
        <end position="203"/>
    </location>
</feature>
<keyword evidence="6 14" id="KW-0107">Calcium channel</keyword>
<dbReference type="Gene3D" id="1.20.140.150">
    <property type="match status" value="1"/>
</dbReference>
<keyword evidence="4" id="KW-0597">Phosphoprotein</keyword>
<evidence type="ECO:0000256" key="14">
    <source>
        <dbReference type="RuleBase" id="RU363085"/>
    </source>
</evidence>
<proteinExistence type="inferred from homology"/>
<feature type="region of interest" description="Disordered" evidence="15">
    <location>
        <begin position="226"/>
        <end position="259"/>
    </location>
</feature>
<dbReference type="InterPro" id="IPR008368">
    <property type="entry name" value="VDCC_gsu"/>
</dbReference>
<keyword evidence="3 14" id="KW-0813">Transport</keyword>
<evidence type="ECO:0000256" key="3">
    <source>
        <dbReference type="ARBA" id="ARBA00022448"/>
    </source>
</evidence>
<keyword evidence="10 14" id="KW-1133">Transmembrane helix</keyword>
<protein>
    <recommendedName>
        <fullName evidence="18">Voltage-dependent calcium channel gamma-3 subunit</fullName>
    </recommendedName>
</protein>
<dbReference type="GO" id="GO:0032281">
    <property type="term" value="C:AMPA glutamate receptor complex"/>
    <property type="evidence" value="ECO:0007669"/>
    <property type="project" value="TreeGrafter"/>
</dbReference>
<dbReference type="Pfam" id="PF00822">
    <property type="entry name" value="PMP22_Claudin"/>
    <property type="match status" value="1"/>
</dbReference>
<dbReference type="GeneTree" id="ENSGT01050000244893"/>
<dbReference type="GO" id="GO:0099590">
    <property type="term" value="P:neurotransmitter receptor internalization"/>
    <property type="evidence" value="ECO:0007669"/>
    <property type="project" value="TreeGrafter"/>
</dbReference>
<dbReference type="GO" id="GO:0019226">
    <property type="term" value="P:transmission of nerve impulse"/>
    <property type="evidence" value="ECO:0007669"/>
    <property type="project" value="TreeGrafter"/>
</dbReference>
<dbReference type="AlphaFoldDB" id="A0A8C4QKY8"/>
<dbReference type="FunFam" id="1.20.140.150:FF:000002">
    <property type="entry name" value="Voltage-dependent calcium channel gamma-2 subunit"/>
    <property type="match status" value="1"/>
</dbReference>
<dbReference type="GO" id="GO:0098839">
    <property type="term" value="C:postsynaptic density membrane"/>
    <property type="evidence" value="ECO:0007669"/>
    <property type="project" value="TreeGrafter"/>
</dbReference>
<keyword evidence="5 14" id="KW-0109">Calcium transport</keyword>
<comment type="similarity">
    <text evidence="2 14">Belongs to the PMP-22/EMP/MP20 family. CACNG subfamily.</text>
</comment>
<reference evidence="16" key="2">
    <citation type="submission" date="2025-09" db="UniProtKB">
        <authorList>
            <consortium name="Ensembl"/>
        </authorList>
    </citation>
    <scope>IDENTIFICATION</scope>
</reference>
<keyword evidence="8 14" id="KW-0106">Calcium</keyword>
<dbReference type="GO" id="GO:0016247">
    <property type="term" value="F:channel regulator activity"/>
    <property type="evidence" value="ECO:0007669"/>
    <property type="project" value="TreeGrafter"/>
</dbReference>
<evidence type="ECO:0000256" key="9">
    <source>
        <dbReference type="ARBA" id="ARBA00022882"/>
    </source>
</evidence>
<dbReference type="GO" id="GO:0051968">
    <property type="term" value="P:positive regulation of synaptic transmission, glutamatergic"/>
    <property type="evidence" value="ECO:0007669"/>
    <property type="project" value="TreeGrafter"/>
</dbReference>
<dbReference type="PANTHER" id="PTHR12107">
    <property type="entry name" value="VOLTAGE-DEPENDENT CALCIUM CHANNEL GAMMA SUBUNIT"/>
    <property type="match status" value="1"/>
</dbReference>
<evidence type="ECO:0000256" key="10">
    <source>
        <dbReference type="ARBA" id="ARBA00022989"/>
    </source>
</evidence>
<organism evidence="16 17">
    <name type="scientific">Eptatretus burgeri</name>
    <name type="common">Inshore hagfish</name>
    <dbReference type="NCBI Taxonomy" id="7764"/>
    <lineage>
        <taxon>Eukaryota</taxon>
        <taxon>Metazoa</taxon>
        <taxon>Chordata</taxon>
        <taxon>Craniata</taxon>
        <taxon>Vertebrata</taxon>
        <taxon>Cyclostomata</taxon>
        <taxon>Myxini</taxon>
        <taxon>Myxiniformes</taxon>
        <taxon>Myxinidae</taxon>
        <taxon>Eptatretinae</taxon>
        <taxon>Eptatretus</taxon>
    </lineage>
</organism>
<dbReference type="GO" id="GO:0005245">
    <property type="term" value="F:voltage-gated calcium channel activity"/>
    <property type="evidence" value="ECO:0007669"/>
    <property type="project" value="TreeGrafter"/>
</dbReference>
<feature type="transmembrane region" description="Helical" evidence="14">
    <location>
        <begin position="136"/>
        <end position="159"/>
    </location>
</feature>
<keyword evidence="11 14" id="KW-0406">Ion transport</keyword>
<name>A0A8C4QKY8_EPTBU</name>
<accession>A0A8C4QKY8</accession>
<evidence type="ECO:0000256" key="2">
    <source>
        <dbReference type="ARBA" id="ARBA00007111"/>
    </source>
</evidence>
<evidence type="ECO:0000256" key="8">
    <source>
        <dbReference type="ARBA" id="ARBA00022837"/>
    </source>
</evidence>
<evidence type="ECO:0000256" key="4">
    <source>
        <dbReference type="ARBA" id="ARBA00022553"/>
    </source>
</evidence>
<dbReference type="Ensembl" id="ENSEBUT00000017036.1">
    <property type="protein sequence ID" value="ENSEBUP00000016460.1"/>
    <property type="gene ID" value="ENSEBUG00000010334.1"/>
</dbReference>
<dbReference type="Proteomes" id="UP000694388">
    <property type="component" value="Unplaced"/>
</dbReference>
<evidence type="ECO:0000256" key="1">
    <source>
        <dbReference type="ARBA" id="ARBA00004141"/>
    </source>
</evidence>
<dbReference type="GO" id="GO:0098943">
    <property type="term" value="P:neurotransmitter receptor transport, postsynaptic endosome to lysosome"/>
    <property type="evidence" value="ECO:0007669"/>
    <property type="project" value="TreeGrafter"/>
</dbReference>
<evidence type="ECO:0000256" key="15">
    <source>
        <dbReference type="SAM" id="MobiDB-lite"/>
    </source>
</evidence>
<keyword evidence="13 14" id="KW-0407">Ion channel</keyword>
<keyword evidence="9 14" id="KW-0851">Voltage-gated channel</keyword>
<feature type="transmembrane region" description="Helical" evidence="14">
    <location>
        <begin position="105"/>
        <end position="124"/>
    </location>
</feature>
<dbReference type="PRINTS" id="PR01792">
    <property type="entry name" value="VDCCGAMMA"/>
</dbReference>
<reference evidence="16" key="1">
    <citation type="submission" date="2025-08" db="UniProtKB">
        <authorList>
            <consortium name="Ensembl"/>
        </authorList>
    </citation>
    <scope>IDENTIFICATION</scope>
</reference>
<evidence type="ECO:0008006" key="18">
    <source>
        <dbReference type="Google" id="ProtNLM"/>
    </source>
</evidence>
<evidence type="ECO:0000256" key="12">
    <source>
        <dbReference type="ARBA" id="ARBA00023136"/>
    </source>
</evidence>
<evidence type="ECO:0000256" key="11">
    <source>
        <dbReference type="ARBA" id="ARBA00023065"/>
    </source>
</evidence>
<comment type="subcellular location">
    <subcellularLocation>
        <location evidence="1 14">Membrane</location>
        <topology evidence="1 14">Multi-pass membrane protein</topology>
    </subcellularLocation>
</comment>
<evidence type="ECO:0000256" key="6">
    <source>
        <dbReference type="ARBA" id="ARBA00022673"/>
    </source>
</evidence>
<dbReference type="PANTHER" id="PTHR12107:SF28">
    <property type="entry name" value="VOLTAGE-DEPENDENT CALCIUM CHANNEL GAMMA-3 SUBUNIT-LIKE"/>
    <property type="match status" value="1"/>
</dbReference>
<evidence type="ECO:0000313" key="16">
    <source>
        <dbReference type="Ensembl" id="ENSEBUP00000016460.1"/>
    </source>
</evidence>
<sequence>MAMCDSGGGRSMLTTVGAFAAFSLMTIAVGTDYWLYARGVCRPRQYPDNETARRLEEVMTHSGLWRTCCLEGAFKGTCRRIEHFPEENDYDKDTSEYILRVMRSLSIFPILSVSLLFCGGLCIAASEFYRSKHNIILGAGIFFVAAGLANVIGIIIYISSNTGDPGKSDAKKSNYSYGWSFYFGALAFIIAEAIGVVIVHTYIDTLRQARTISHLHFFKKPGPPMLPQGYHLRARRRSSGSSGRSRDGDASPVPFKPFGAGHSSADISLYTLTGMDPGVGVGVPGSVPGSAGASFDCERESAAGGAFLHNCFSTELKETLFGTNRRTTPV</sequence>
<dbReference type="InterPro" id="IPR004031">
    <property type="entry name" value="PMP22/EMP/MP20/Claudin"/>
</dbReference>
<keyword evidence="12 14" id="KW-0472">Membrane</keyword>
<keyword evidence="17" id="KW-1185">Reference proteome</keyword>
<evidence type="ECO:0000256" key="5">
    <source>
        <dbReference type="ARBA" id="ARBA00022568"/>
    </source>
</evidence>
<evidence type="ECO:0000313" key="17">
    <source>
        <dbReference type="Proteomes" id="UP000694388"/>
    </source>
</evidence>
<evidence type="ECO:0000256" key="7">
    <source>
        <dbReference type="ARBA" id="ARBA00022692"/>
    </source>
</evidence>